<name>A0A133UEG7_9EURY</name>
<keyword evidence="3" id="KW-1185">Reference proteome</keyword>
<dbReference type="PATRIC" id="fig|1698263.3.peg.822"/>
<evidence type="ECO:0000313" key="2">
    <source>
        <dbReference type="EMBL" id="KXA92594.1"/>
    </source>
</evidence>
<reference evidence="2 3" key="1">
    <citation type="journal article" date="2016" name="Sci. Rep.">
        <title>Metabolic traits of an uncultured archaeal lineage -MSBL1- from brine pools of the Red Sea.</title>
        <authorList>
            <person name="Mwirichia R."/>
            <person name="Alam I."/>
            <person name="Rashid M."/>
            <person name="Vinu M."/>
            <person name="Ba-Alawi W."/>
            <person name="Anthony Kamau A."/>
            <person name="Kamanda Ngugi D."/>
            <person name="Goker M."/>
            <person name="Klenk H.P."/>
            <person name="Bajic V."/>
            <person name="Stingl U."/>
        </authorList>
    </citation>
    <scope>NUCLEOTIDE SEQUENCE [LARGE SCALE GENOMIC DNA]</scope>
    <source>
        <strain evidence="2">SCGC-AAA259E17</strain>
    </source>
</reference>
<dbReference type="AlphaFoldDB" id="A0A133UEG7"/>
<dbReference type="Gene3D" id="3.40.800.20">
    <property type="entry name" value="Histone deacetylase domain"/>
    <property type="match status" value="1"/>
</dbReference>
<dbReference type="Proteomes" id="UP000070373">
    <property type="component" value="Unassembled WGS sequence"/>
</dbReference>
<evidence type="ECO:0000259" key="1">
    <source>
        <dbReference type="Pfam" id="PF00850"/>
    </source>
</evidence>
<accession>A0A133UEG7</accession>
<dbReference type="PRINTS" id="PR01270">
    <property type="entry name" value="HDASUPER"/>
</dbReference>
<sequence length="341" mass="37668">MKTGIVYSDKYLKHFLGRNHPEKPERLEQIIKDLRGSKSLLKKIQIVEPSPADQEEIELAHDKSYVEKIKKLSKSGQMLDLDTPINSDTFDLALLAAGGTASMGRSIVEGEKKNGFALIRPPGHHATRTSGGGFCYFNNIAITTRKLLKDYGLSKILIFDYDAHHGNGTQDIFYSEEKVLYLSLHQDGRTLYPGTGFPDELGEGDGEGYTVNVPFPPSSNDENYIAALREFLIPLSKQFNPDFIMVSLGFDSHREDPLTNLEISTDGFEVLAESVIAQAKRLCDGKIGFVLEGGYAVEASADSALRTIGALTTQSPPDLPEGKPLPVFEKVKDLLSPYWEL</sequence>
<dbReference type="GO" id="GO:0040029">
    <property type="term" value="P:epigenetic regulation of gene expression"/>
    <property type="evidence" value="ECO:0007669"/>
    <property type="project" value="TreeGrafter"/>
</dbReference>
<dbReference type="InterPro" id="IPR023801">
    <property type="entry name" value="His_deacetylse_dom"/>
</dbReference>
<organism evidence="2 3">
    <name type="scientific">candidate division MSBL1 archaeon SCGC-AAA259E17</name>
    <dbReference type="NCBI Taxonomy" id="1698263"/>
    <lineage>
        <taxon>Archaea</taxon>
        <taxon>Methanobacteriati</taxon>
        <taxon>Methanobacteriota</taxon>
        <taxon>candidate division MSBL1</taxon>
    </lineage>
</organism>
<dbReference type="GO" id="GO:0004407">
    <property type="term" value="F:histone deacetylase activity"/>
    <property type="evidence" value="ECO:0007669"/>
    <property type="project" value="TreeGrafter"/>
</dbReference>
<dbReference type="InterPro" id="IPR037138">
    <property type="entry name" value="His_deacetylse_dom_sf"/>
</dbReference>
<dbReference type="EMBL" id="LHXN01000042">
    <property type="protein sequence ID" value="KXA92594.1"/>
    <property type="molecule type" value="Genomic_DNA"/>
</dbReference>
<dbReference type="Pfam" id="PF00850">
    <property type="entry name" value="Hist_deacetyl"/>
    <property type="match status" value="1"/>
</dbReference>
<dbReference type="PANTHER" id="PTHR10625">
    <property type="entry name" value="HISTONE DEACETYLASE HDAC1-RELATED"/>
    <property type="match status" value="1"/>
</dbReference>
<proteinExistence type="predicted"/>
<dbReference type="PANTHER" id="PTHR10625:SF10">
    <property type="entry name" value="HISTONE DEACETYLASE HDAC1"/>
    <property type="match status" value="1"/>
</dbReference>
<evidence type="ECO:0000313" key="3">
    <source>
        <dbReference type="Proteomes" id="UP000070373"/>
    </source>
</evidence>
<comment type="caution">
    <text evidence="2">The sequence shown here is derived from an EMBL/GenBank/DDBJ whole genome shotgun (WGS) entry which is preliminary data.</text>
</comment>
<dbReference type="SUPFAM" id="SSF52768">
    <property type="entry name" value="Arginase/deacetylase"/>
    <property type="match status" value="1"/>
</dbReference>
<dbReference type="InterPro" id="IPR000286">
    <property type="entry name" value="HDACs"/>
</dbReference>
<feature type="domain" description="Histone deacetylase" evidence="1">
    <location>
        <begin position="20"/>
        <end position="308"/>
    </location>
</feature>
<protein>
    <recommendedName>
        <fullName evidence="1">Histone deacetylase domain-containing protein</fullName>
    </recommendedName>
</protein>
<gene>
    <name evidence="2" type="ORF">AKJ64_02765</name>
</gene>
<dbReference type="CDD" id="cd09992">
    <property type="entry name" value="HDAC_classII"/>
    <property type="match status" value="1"/>
</dbReference>
<dbReference type="InterPro" id="IPR023696">
    <property type="entry name" value="Ureohydrolase_dom_sf"/>
</dbReference>